<feature type="signal peptide" evidence="1">
    <location>
        <begin position="1"/>
        <end position="25"/>
    </location>
</feature>
<protein>
    <recommendedName>
        <fullName evidence="4">Secreted protein</fullName>
    </recommendedName>
</protein>
<evidence type="ECO:0008006" key="4">
    <source>
        <dbReference type="Google" id="ProtNLM"/>
    </source>
</evidence>
<name>A0ABV1UUU4_9ACTN</name>
<feature type="chain" id="PRO_5047497564" description="Secreted protein" evidence="1">
    <location>
        <begin position="26"/>
        <end position="141"/>
    </location>
</feature>
<organism evidence="2 3">
    <name type="scientific">Streptomyces xantholiticus</name>
    <dbReference type="NCBI Taxonomy" id="68285"/>
    <lineage>
        <taxon>Bacteria</taxon>
        <taxon>Bacillati</taxon>
        <taxon>Actinomycetota</taxon>
        <taxon>Actinomycetes</taxon>
        <taxon>Kitasatosporales</taxon>
        <taxon>Streptomycetaceae</taxon>
        <taxon>Streptomyces</taxon>
    </lineage>
</organism>
<sequence length="141" mass="14707">MRARTPVAAAAAVGALLAVATPATAADGSKPARTVAWSAGHESAGAAGERWMEQPGDLVISGKLSNTGEGCYAVWTRFVNDFAPGPLRKQAEVCGAGTVDVHVRQAYRPTTTGRLTVCKGTEDVKDCGPWQNITSWPVNPD</sequence>
<dbReference type="EMBL" id="JBEPBX010000011">
    <property type="protein sequence ID" value="MER6614567.1"/>
    <property type="molecule type" value="Genomic_DNA"/>
</dbReference>
<reference evidence="2 3" key="1">
    <citation type="submission" date="2024-06" db="EMBL/GenBank/DDBJ databases">
        <title>The Natural Products Discovery Center: Release of the First 8490 Sequenced Strains for Exploring Actinobacteria Biosynthetic Diversity.</title>
        <authorList>
            <person name="Kalkreuter E."/>
            <person name="Kautsar S.A."/>
            <person name="Yang D."/>
            <person name="Bader C.D."/>
            <person name="Teijaro C.N."/>
            <person name="Fluegel L."/>
            <person name="Davis C.M."/>
            <person name="Simpson J.R."/>
            <person name="Lauterbach L."/>
            <person name="Steele A.D."/>
            <person name="Gui C."/>
            <person name="Meng S."/>
            <person name="Li G."/>
            <person name="Viehrig K."/>
            <person name="Ye F."/>
            <person name="Su P."/>
            <person name="Kiefer A.F."/>
            <person name="Nichols A."/>
            <person name="Cepeda A.J."/>
            <person name="Yan W."/>
            <person name="Fan B."/>
            <person name="Jiang Y."/>
            <person name="Adhikari A."/>
            <person name="Zheng C.-J."/>
            <person name="Schuster L."/>
            <person name="Cowan T.M."/>
            <person name="Smanski M.J."/>
            <person name="Chevrette M.G."/>
            <person name="De Carvalho L.P.S."/>
            <person name="Shen B."/>
        </authorList>
    </citation>
    <scope>NUCLEOTIDE SEQUENCE [LARGE SCALE GENOMIC DNA]</scope>
    <source>
        <strain evidence="2 3">NPDC000837</strain>
    </source>
</reference>
<keyword evidence="1" id="KW-0732">Signal</keyword>
<dbReference type="RefSeq" id="WP_351976378.1">
    <property type="nucleotide sequence ID" value="NZ_JBEPBX010000011.1"/>
</dbReference>
<proteinExistence type="predicted"/>
<gene>
    <name evidence="2" type="ORF">ABT276_14570</name>
</gene>
<accession>A0ABV1UUU4</accession>
<comment type="caution">
    <text evidence="2">The sequence shown here is derived from an EMBL/GenBank/DDBJ whole genome shotgun (WGS) entry which is preliminary data.</text>
</comment>
<dbReference type="Proteomes" id="UP001445472">
    <property type="component" value="Unassembled WGS sequence"/>
</dbReference>
<evidence type="ECO:0000313" key="3">
    <source>
        <dbReference type="Proteomes" id="UP001445472"/>
    </source>
</evidence>
<evidence type="ECO:0000313" key="2">
    <source>
        <dbReference type="EMBL" id="MER6614567.1"/>
    </source>
</evidence>
<evidence type="ECO:0000256" key="1">
    <source>
        <dbReference type="SAM" id="SignalP"/>
    </source>
</evidence>
<keyword evidence="3" id="KW-1185">Reference proteome</keyword>